<reference evidence="3 4" key="1">
    <citation type="submission" date="2020-10" db="EMBL/GenBank/DDBJ databases">
        <title>Phylogeny of dyella-like bacteria.</title>
        <authorList>
            <person name="Fu J."/>
        </authorList>
    </citation>
    <scope>NUCLEOTIDE SEQUENCE [LARGE SCALE GENOMIC DNA]</scope>
    <source>
        <strain evidence="3 4">DHOB07</strain>
    </source>
</reference>
<sequence>MRRIAIVIITATVLSGLPIASIAQTGLNQVARSVRQIDKNFDVADKNRDGKLTRKEAQSGATPFIANHFDAMDAGQKGYVTKADVHAFIQQNLTRGQVAPATSSPGH</sequence>
<evidence type="ECO:0000313" key="3">
    <source>
        <dbReference type="EMBL" id="MFK2874746.1"/>
    </source>
</evidence>
<evidence type="ECO:0000313" key="4">
    <source>
        <dbReference type="Proteomes" id="UP001620405"/>
    </source>
</evidence>
<dbReference type="PROSITE" id="PS50222">
    <property type="entry name" value="EF_HAND_2"/>
    <property type="match status" value="1"/>
</dbReference>
<feature type="domain" description="EF-hand" evidence="2">
    <location>
        <begin position="32"/>
        <end position="67"/>
    </location>
</feature>
<protein>
    <submittedName>
        <fullName evidence="3">EF-hand domain-containing protein</fullName>
    </submittedName>
</protein>
<keyword evidence="1" id="KW-0732">Signal</keyword>
<keyword evidence="4" id="KW-1185">Reference proteome</keyword>
<gene>
    <name evidence="3" type="ORF">ISP13_14475</name>
</gene>
<dbReference type="Gene3D" id="1.10.238.10">
    <property type="entry name" value="EF-hand"/>
    <property type="match status" value="1"/>
</dbReference>
<accession>A0ABW8IXL6</accession>
<comment type="caution">
    <text evidence="3">The sequence shown here is derived from an EMBL/GenBank/DDBJ whole genome shotgun (WGS) entry which is preliminary data.</text>
</comment>
<dbReference type="InterPro" id="IPR002048">
    <property type="entry name" value="EF_hand_dom"/>
</dbReference>
<proteinExistence type="predicted"/>
<dbReference type="InterPro" id="IPR011992">
    <property type="entry name" value="EF-hand-dom_pair"/>
</dbReference>
<organism evidence="3 4">
    <name type="scientific">Dyella lipolytica</name>
    <dbReference type="NCBI Taxonomy" id="1867835"/>
    <lineage>
        <taxon>Bacteria</taxon>
        <taxon>Pseudomonadati</taxon>
        <taxon>Pseudomonadota</taxon>
        <taxon>Gammaproteobacteria</taxon>
        <taxon>Lysobacterales</taxon>
        <taxon>Rhodanobacteraceae</taxon>
        <taxon>Dyella</taxon>
    </lineage>
</organism>
<name>A0ABW8IXL6_9GAMM</name>
<evidence type="ECO:0000259" key="2">
    <source>
        <dbReference type="PROSITE" id="PS50222"/>
    </source>
</evidence>
<dbReference type="RefSeq" id="WP_284396577.1">
    <property type="nucleotide sequence ID" value="NZ_BSNQ01000003.1"/>
</dbReference>
<dbReference type="SUPFAM" id="SSF47473">
    <property type="entry name" value="EF-hand"/>
    <property type="match status" value="1"/>
</dbReference>
<dbReference type="EMBL" id="JADIKG010000013">
    <property type="protein sequence ID" value="MFK2874746.1"/>
    <property type="molecule type" value="Genomic_DNA"/>
</dbReference>
<evidence type="ECO:0000256" key="1">
    <source>
        <dbReference type="SAM" id="SignalP"/>
    </source>
</evidence>
<feature type="signal peptide" evidence="1">
    <location>
        <begin position="1"/>
        <end position="23"/>
    </location>
</feature>
<dbReference type="Proteomes" id="UP001620405">
    <property type="component" value="Unassembled WGS sequence"/>
</dbReference>
<feature type="chain" id="PRO_5046914001" evidence="1">
    <location>
        <begin position="24"/>
        <end position="107"/>
    </location>
</feature>